<comment type="caution">
    <text evidence="1">The sequence shown here is derived from an EMBL/GenBank/DDBJ whole genome shotgun (WGS) entry which is preliminary data.</text>
</comment>
<keyword evidence="2" id="KW-1185">Reference proteome</keyword>
<proteinExistence type="predicted"/>
<sequence>MDNCFEFTGTTKGGHHLITTVDLGKVKNVYKVKALFTLELRHINWGVFYRIIWDEYFREVLGSKMDSLYVPNSSYGISQLWNVIATPSYGSNQNFKFQLLPSKRRTEHKLGGDWQSF</sequence>
<name>A0ABU6TPD8_9FABA</name>
<evidence type="ECO:0000313" key="1">
    <source>
        <dbReference type="EMBL" id="MED6150675.1"/>
    </source>
</evidence>
<organism evidence="1 2">
    <name type="scientific">Stylosanthes scabra</name>
    <dbReference type="NCBI Taxonomy" id="79078"/>
    <lineage>
        <taxon>Eukaryota</taxon>
        <taxon>Viridiplantae</taxon>
        <taxon>Streptophyta</taxon>
        <taxon>Embryophyta</taxon>
        <taxon>Tracheophyta</taxon>
        <taxon>Spermatophyta</taxon>
        <taxon>Magnoliopsida</taxon>
        <taxon>eudicotyledons</taxon>
        <taxon>Gunneridae</taxon>
        <taxon>Pentapetalae</taxon>
        <taxon>rosids</taxon>
        <taxon>fabids</taxon>
        <taxon>Fabales</taxon>
        <taxon>Fabaceae</taxon>
        <taxon>Papilionoideae</taxon>
        <taxon>50 kb inversion clade</taxon>
        <taxon>dalbergioids sensu lato</taxon>
        <taxon>Dalbergieae</taxon>
        <taxon>Pterocarpus clade</taxon>
        <taxon>Stylosanthes</taxon>
    </lineage>
</organism>
<feature type="non-terminal residue" evidence="1">
    <location>
        <position position="117"/>
    </location>
</feature>
<gene>
    <name evidence="1" type="ORF">PIB30_074693</name>
</gene>
<evidence type="ECO:0000313" key="2">
    <source>
        <dbReference type="Proteomes" id="UP001341840"/>
    </source>
</evidence>
<accession>A0ABU6TPD8</accession>
<dbReference type="EMBL" id="JASCZI010091555">
    <property type="protein sequence ID" value="MED6150675.1"/>
    <property type="molecule type" value="Genomic_DNA"/>
</dbReference>
<reference evidence="1 2" key="1">
    <citation type="journal article" date="2023" name="Plants (Basel)">
        <title>Bridging the Gap: Combining Genomics and Transcriptomics Approaches to Understand Stylosanthes scabra, an Orphan Legume from the Brazilian Caatinga.</title>
        <authorList>
            <person name="Ferreira-Neto J.R.C."/>
            <person name="da Silva M.D."/>
            <person name="Binneck E."/>
            <person name="de Melo N.F."/>
            <person name="da Silva R.H."/>
            <person name="de Melo A.L.T.M."/>
            <person name="Pandolfi V."/>
            <person name="Bustamante F.O."/>
            <person name="Brasileiro-Vidal A.C."/>
            <person name="Benko-Iseppon A.M."/>
        </authorList>
    </citation>
    <scope>NUCLEOTIDE SEQUENCE [LARGE SCALE GENOMIC DNA]</scope>
    <source>
        <tissue evidence="1">Leaves</tissue>
    </source>
</reference>
<dbReference type="Proteomes" id="UP001341840">
    <property type="component" value="Unassembled WGS sequence"/>
</dbReference>
<protein>
    <submittedName>
        <fullName evidence="1">Uncharacterized protein</fullName>
    </submittedName>
</protein>